<name>A0A368TXD7_9GAMM</name>
<sequence length="67" mass="7689">MKESKKSTAPPADQSGMDHQADPGGYEQQRQVTQQALPHHSQTGRHTAYHHQAQQQNHHAHNRPRHR</sequence>
<reference evidence="2 3" key="1">
    <citation type="submission" date="2018-07" db="EMBL/GenBank/DDBJ databases">
        <title>Halomonas montanilacus sp. nov., isolated from Lake Pengyan on Tibetan Plateau.</title>
        <authorList>
            <person name="Lu H."/>
            <person name="Xing P."/>
            <person name="Wu Q."/>
        </authorList>
    </citation>
    <scope>NUCLEOTIDE SEQUENCE [LARGE SCALE GENOMIC DNA]</scope>
    <source>
        <strain evidence="2 3">PYC7W</strain>
    </source>
</reference>
<dbReference type="AlphaFoldDB" id="A0A368TXD7"/>
<feature type="compositionally biased region" description="Basic residues" evidence="1">
    <location>
        <begin position="58"/>
        <end position="67"/>
    </location>
</feature>
<keyword evidence="3" id="KW-1185">Reference proteome</keyword>
<feature type="region of interest" description="Disordered" evidence="1">
    <location>
        <begin position="1"/>
        <end position="67"/>
    </location>
</feature>
<dbReference type="EMBL" id="QPII01000006">
    <property type="protein sequence ID" value="RCV89348.1"/>
    <property type="molecule type" value="Genomic_DNA"/>
</dbReference>
<protein>
    <submittedName>
        <fullName evidence="2">Uncharacterized protein</fullName>
    </submittedName>
</protein>
<proteinExistence type="predicted"/>
<comment type="caution">
    <text evidence="2">The sequence shown here is derived from an EMBL/GenBank/DDBJ whole genome shotgun (WGS) entry which is preliminary data.</text>
</comment>
<evidence type="ECO:0000313" key="2">
    <source>
        <dbReference type="EMBL" id="RCV89348.1"/>
    </source>
</evidence>
<dbReference type="Proteomes" id="UP000252405">
    <property type="component" value="Unassembled WGS sequence"/>
</dbReference>
<gene>
    <name evidence="2" type="ORF">DU505_09880</name>
</gene>
<evidence type="ECO:0000313" key="3">
    <source>
        <dbReference type="Proteomes" id="UP000252405"/>
    </source>
</evidence>
<organism evidence="2 3">
    <name type="scientific">Billgrantia montanilacus</name>
    <dbReference type="NCBI Taxonomy" id="2282305"/>
    <lineage>
        <taxon>Bacteria</taxon>
        <taxon>Pseudomonadati</taxon>
        <taxon>Pseudomonadota</taxon>
        <taxon>Gammaproteobacteria</taxon>
        <taxon>Oceanospirillales</taxon>
        <taxon>Halomonadaceae</taxon>
        <taxon>Billgrantia</taxon>
    </lineage>
</organism>
<evidence type="ECO:0000256" key="1">
    <source>
        <dbReference type="SAM" id="MobiDB-lite"/>
    </source>
</evidence>
<accession>A0A368TXD7</accession>